<dbReference type="Pfam" id="PF00096">
    <property type="entry name" value="zf-C2H2"/>
    <property type="match status" value="3"/>
</dbReference>
<dbReference type="FunFam" id="3.30.160.60:FF:000624">
    <property type="entry name" value="zinc finger protein 697"/>
    <property type="match status" value="1"/>
</dbReference>
<dbReference type="GO" id="GO:0001228">
    <property type="term" value="F:DNA-binding transcription activator activity, RNA polymerase II-specific"/>
    <property type="evidence" value="ECO:0007669"/>
    <property type="project" value="TreeGrafter"/>
</dbReference>
<keyword evidence="6" id="KW-0539">Nucleus</keyword>
<feature type="domain" description="C2H2-type" evidence="8">
    <location>
        <begin position="185"/>
        <end position="212"/>
    </location>
</feature>
<keyword evidence="4 7" id="KW-0863">Zinc-finger</keyword>
<dbReference type="PROSITE" id="PS00028">
    <property type="entry name" value="ZINC_FINGER_C2H2_1"/>
    <property type="match status" value="6"/>
</dbReference>
<evidence type="ECO:0000259" key="8">
    <source>
        <dbReference type="PROSITE" id="PS50157"/>
    </source>
</evidence>
<keyword evidence="10" id="KW-1185">Reference proteome</keyword>
<evidence type="ECO:0000313" key="9">
    <source>
        <dbReference type="EMBL" id="CAK1555957.1"/>
    </source>
</evidence>
<protein>
    <recommendedName>
        <fullName evidence="8">C2H2-type domain-containing protein</fullName>
    </recommendedName>
</protein>
<dbReference type="AlphaFoldDB" id="A0AAV1K686"/>
<dbReference type="Pfam" id="PF12874">
    <property type="entry name" value="zf-met"/>
    <property type="match status" value="1"/>
</dbReference>
<dbReference type="PANTHER" id="PTHR24376">
    <property type="entry name" value="ZINC FINGER PROTEIN"/>
    <property type="match status" value="1"/>
</dbReference>
<dbReference type="InterPro" id="IPR036236">
    <property type="entry name" value="Znf_C2H2_sf"/>
</dbReference>
<keyword evidence="3" id="KW-0677">Repeat</keyword>
<accession>A0AAV1K686</accession>
<reference evidence="9 10" key="1">
    <citation type="submission" date="2023-11" db="EMBL/GenBank/DDBJ databases">
        <authorList>
            <person name="Okamura Y."/>
        </authorList>
    </citation>
    <scope>NUCLEOTIDE SEQUENCE [LARGE SCALE GENOMIC DNA]</scope>
</reference>
<dbReference type="EMBL" id="CAVLEF010000281">
    <property type="protein sequence ID" value="CAK1555957.1"/>
    <property type="molecule type" value="Genomic_DNA"/>
</dbReference>
<evidence type="ECO:0000313" key="10">
    <source>
        <dbReference type="Proteomes" id="UP001497472"/>
    </source>
</evidence>
<evidence type="ECO:0000256" key="2">
    <source>
        <dbReference type="ARBA" id="ARBA00022723"/>
    </source>
</evidence>
<dbReference type="InterPro" id="IPR013087">
    <property type="entry name" value="Znf_C2H2_type"/>
</dbReference>
<dbReference type="SUPFAM" id="SSF57667">
    <property type="entry name" value="beta-beta-alpha zinc fingers"/>
    <property type="match status" value="2"/>
</dbReference>
<feature type="domain" description="C2H2-type" evidence="8">
    <location>
        <begin position="213"/>
        <end position="235"/>
    </location>
</feature>
<feature type="domain" description="C2H2-type" evidence="8">
    <location>
        <begin position="240"/>
        <end position="268"/>
    </location>
</feature>
<dbReference type="GO" id="GO:0005634">
    <property type="term" value="C:nucleus"/>
    <property type="evidence" value="ECO:0007669"/>
    <property type="project" value="UniProtKB-SubCell"/>
</dbReference>
<evidence type="ECO:0000256" key="3">
    <source>
        <dbReference type="ARBA" id="ARBA00022737"/>
    </source>
</evidence>
<dbReference type="PANTHER" id="PTHR24376:SF235">
    <property type="entry name" value="C2H2-TYPE DOMAIN-CONTAINING PROTEIN"/>
    <property type="match status" value="1"/>
</dbReference>
<keyword evidence="2" id="KW-0479">Metal-binding</keyword>
<dbReference type="SMART" id="SM00355">
    <property type="entry name" value="ZnF_C2H2"/>
    <property type="match status" value="6"/>
</dbReference>
<evidence type="ECO:0000256" key="5">
    <source>
        <dbReference type="ARBA" id="ARBA00022833"/>
    </source>
</evidence>
<dbReference type="SUPFAM" id="SSF57716">
    <property type="entry name" value="Glucocorticoid receptor-like (DNA-binding domain)"/>
    <property type="match status" value="1"/>
</dbReference>
<evidence type="ECO:0000256" key="1">
    <source>
        <dbReference type="ARBA" id="ARBA00004123"/>
    </source>
</evidence>
<gene>
    <name evidence="9" type="ORF">LNINA_LOCUS14738</name>
</gene>
<name>A0AAV1K686_9NEOP</name>
<comment type="caution">
    <text evidence="9">The sequence shown here is derived from an EMBL/GenBank/DDBJ whole genome shotgun (WGS) entry which is preliminary data.</text>
</comment>
<dbReference type="Gene3D" id="3.40.1800.20">
    <property type="match status" value="1"/>
</dbReference>
<evidence type="ECO:0000256" key="4">
    <source>
        <dbReference type="ARBA" id="ARBA00022771"/>
    </source>
</evidence>
<sequence length="312" mass="36275">MDQRCEEMRITTGLEIKYNDGLSQKICCKCLKMIDKVLEFQQKSFEAQKYLFMKRCGSAYIPEGYVQCSVKLENNLNIEMQENKDSVFKLDDIKDSSSDESDYVSTIQEETLPAPEEQHTISDVPELSSYTCKICNKAFEKHLQYKAHLKIHNKAIICEHCGRGFVSNWAYVCHKQAKHGDEKMFKCSHCKATFAYNEALKVHERRHTGERPYICDHCGKSFFRRSTFVQHLGVHEPYSVQCDLCPTILKSKQFLLSHKNKVHSGRRYRYICPLCDRQFEKPSKVRHHARSVHNVADEELGTIVRINTFNTG</sequence>
<organism evidence="9 10">
    <name type="scientific">Leptosia nina</name>
    <dbReference type="NCBI Taxonomy" id="320188"/>
    <lineage>
        <taxon>Eukaryota</taxon>
        <taxon>Metazoa</taxon>
        <taxon>Ecdysozoa</taxon>
        <taxon>Arthropoda</taxon>
        <taxon>Hexapoda</taxon>
        <taxon>Insecta</taxon>
        <taxon>Pterygota</taxon>
        <taxon>Neoptera</taxon>
        <taxon>Endopterygota</taxon>
        <taxon>Lepidoptera</taxon>
        <taxon>Glossata</taxon>
        <taxon>Ditrysia</taxon>
        <taxon>Papilionoidea</taxon>
        <taxon>Pieridae</taxon>
        <taxon>Pierinae</taxon>
        <taxon>Leptosia</taxon>
    </lineage>
</organism>
<dbReference type="Proteomes" id="UP001497472">
    <property type="component" value="Unassembled WGS sequence"/>
</dbReference>
<proteinExistence type="predicted"/>
<dbReference type="Gene3D" id="3.30.160.60">
    <property type="entry name" value="Classic Zinc Finger"/>
    <property type="match status" value="4"/>
</dbReference>
<evidence type="ECO:0000256" key="6">
    <source>
        <dbReference type="ARBA" id="ARBA00023242"/>
    </source>
</evidence>
<feature type="domain" description="C2H2-type" evidence="8">
    <location>
        <begin position="270"/>
        <end position="298"/>
    </location>
</feature>
<dbReference type="PROSITE" id="PS50157">
    <property type="entry name" value="ZINC_FINGER_C2H2_2"/>
    <property type="match status" value="6"/>
</dbReference>
<keyword evidence="5" id="KW-0862">Zinc</keyword>
<feature type="domain" description="C2H2-type" evidence="8">
    <location>
        <begin position="156"/>
        <end position="184"/>
    </location>
</feature>
<dbReference type="GO" id="GO:0000978">
    <property type="term" value="F:RNA polymerase II cis-regulatory region sequence-specific DNA binding"/>
    <property type="evidence" value="ECO:0007669"/>
    <property type="project" value="TreeGrafter"/>
</dbReference>
<comment type="subcellular location">
    <subcellularLocation>
        <location evidence="1">Nucleus</location>
    </subcellularLocation>
</comment>
<dbReference type="GO" id="GO:0008270">
    <property type="term" value="F:zinc ion binding"/>
    <property type="evidence" value="ECO:0007669"/>
    <property type="project" value="UniProtKB-KW"/>
</dbReference>
<evidence type="ECO:0000256" key="7">
    <source>
        <dbReference type="PROSITE-ProRule" id="PRU00042"/>
    </source>
</evidence>
<feature type="domain" description="C2H2-type" evidence="8">
    <location>
        <begin position="130"/>
        <end position="152"/>
    </location>
</feature>